<reference evidence="3" key="1">
    <citation type="submission" date="2017-09" db="EMBL/GenBank/DDBJ databases">
        <title>Depth-based differentiation of microbial function through sediment-hosted aquifers and enrichment of novel symbionts in the deep terrestrial subsurface.</title>
        <authorList>
            <person name="Probst A.J."/>
            <person name="Ladd B."/>
            <person name="Jarett J.K."/>
            <person name="Geller-Mcgrath D.E."/>
            <person name="Sieber C.M.K."/>
            <person name="Emerson J.B."/>
            <person name="Anantharaman K."/>
            <person name="Thomas B.C."/>
            <person name="Malmstrom R."/>
            <person name="Stieglmeier M."/>
            <person name="Klingl A."/>
            <person name="Woyke T."/>
            <person name="Ryan C.M."/>
            <person name="Banfield J.F."/>
        </authorList>
    </citation>
    <scope>NUCLEOTIDE SEQUENCE [LARGE SCALE GENOMIC DNA]</scope>
</reference>
<organism evidence="2 3">
    <name type="scientific">Candidatus Magasanikbacteria bacterium CG10_big_fil_rev_8_21_14_0_10_43_6</name>
    <dbReference type="NCBI Taxonomy" id="1974650"/>
    <lineage>
        <taxon>Bacteria</taxon>
        <taxon>Candidatus Magasanikiibacteriota</taxon>
    </lineage>
</organism>
<evidence type="ECO:0000313" key="2">
    <source>
        <dbReference type="EMBL" id="PIT86497.1"/>
    </source>
</evidence>
<dbReference type="PANTHER" id="PTHR38468:SF1">
    <property type="entry name" value="SLL0939 PROTEIN"/>
    <property type="match status" value="1"/>
</dbReference>
<feature type="transmembrane region" description="Helical" evidence="1">
    <location>
        <begin position="79"/>
        <end position="96"/>
    </location>
</feature>
<dbReference type="Proteomes" id="UP000229362">
    <property type="component" value="Unassembled WGS sequence"/>
</dbReference>
<proteinExistence type="predicted"/>
<dbReference type="InterPro" id="IPR012427">
    <property type="entry name" value="DUF1622"/>
</dbReference>
<feature type="transmembrane region" description="Helical" evidence="1">
    <location>
        <begin position="12"/>
        <end position="35"/>
    </location>
</feature>
<evidence type="ECO:0008006" key="4">
    <source>
        <dbReference type="Google" id="ProtNLM"/>
    </source>
</evidence>
<dbReference type="AlphaFoldDB" id="A0A2M6W122"/>
<comment type="caution">
    <text evidence="2">The sequence shown here is derived from an EMBL/GenBank/DDBJ whole genome shotgun (WGS) entry which is preliminary data.</text>
</comment>
<dbReference type="EMBL" id="PFBZ01000119">
    <property type="protein sequence ID" value="PIT86497.1"/>
    <property type="molecule type" value="Genomic_DNA"/>
</dbReference>
<evidence type="ECO:0000256" key="1">
    <source>
        <dbReference type="SAM" id="Phobius"/>
    </source>
</evidence>
<protein>
    <recommendedName>
        <fullName evidence="4">DUF1622 domain-containing protein</fullName>
    </recommendedName>
</protein>
<keyword evidence="1" id="KW-1133">Transmembrane helix</keyword>
<evidence type="ECO:0000313" key="3">
    <source>
        <dbReference type="Proteomes" id="UP000229362"/>
    </source>
</evidence>
<keyword evidence="1" id="KW-0812">Transmembrane</keyword>
<feature type="transmembrane region" description="Helical" evidence="1">
    <location>
        <begin position="55"/>
        <end position="73"/>
    </location>
</feature>
<gene>
    <name evidence="2" type="ORF">COU33_02800</name>
</gene>
<accession>A0A2M6W122</accession>
<keyword evidence="1" id="KW-0472">Membrane</keyword>
<dbReference type="PANTHER" id="PTHR38468">
    <property type="entry name" value="SLL0939 PROTEIN"/>
    <property type="match status" value="1"/>
</dbReference>
<name>A0A2M6W122_9BACT</name>
<sequence>MEFIDFFASIVRYVGLLIEYIGLVIVAGSACIALFKLPMKSYTLEHVRRHLAKRIILGLEFIIAADILLATVATSMNEILQLGGIVLIRLVLGYMLRKEAGLK</sequence>
<dbReference type="Pfam" id="PF07784">
    <property type="entry name" value="DUF1622"/>
    <property type="match status" value="1"/>
</dbReference>